<evidence type="ECO:0000313" key="2">
    <source>
        <dbReference type="RefSeq" id="XP_033461559.1"/>
    </source>
</evidence>
<reference evidence="2" key="3">
    <citation type="submission" date="2025-08" db="UniProtKB">
        <authorList>
            <consortium name="RefSeq"/>
        </authorList>
    </citation>
    <scope>IDENTIFICATION</scope>
    <source>
        <strain evidence="2">CBS 342.82</strain>
    </source>
</reference>
<name>A0A6J3M9K0_9PEZI</name>
<gene>
    <name evidence="2" type="ORF">K489DRAFT_184084</name>
</gene>
<dbReference type="Proteomes" id="UP000504637">
    <property type="component" value="Unplaced"/>
</dbReference>
<protein>
    <submittedName>
        <fullName evidence="2">Uncharacterized protein</fullName>
    </submittedName>
</protein>
<accession>A0A6J3M9K0</accession>
<reference evidence="2" key="1">
    <citation type="submission" date="2020-01" db="EMBL/GenBank/DDBJ databases">
        <authorList>
            <consortium name="DOE Joint Genome Institute"/>
            <person name="Haridas S."/>
            <person name="Albert R."/>
            <person name="Binder M."/>
            <person name="Bloem J."/>
            <person name="Labutti K."/>
            <person name="Salamov A."/>
            <person name="Andreopoulos B."/>
            <person name="Baker S.E."/>
            <person name="Barry K."/>
            <person name="Bills G."/>
            <person name="Bluhm B.H."/>
            <person name="Cannon C."/>
            <person name="Castanera R."/>
            <person name="Culley D.E."/>
            <person name="Daum C."/>
            <person name="Ezra D."/>
            <person name="Gonzalez J.B."/>
            <person name="Henrissat B."/>
            <person name="Kuo A."/>
            <person name="Liang C."/>
            <person name="Lipzen A."/>
            <person name="Lutzoni F."/>
            <person name="Magnuson J."/>
            <person name="Mondo S."/>
            <person name="Nolan M."/>
            <person name="Ohm R."/>
            <person name="Pangilinan J."/>
            <person name="Park H.-J."/>
            <person name="Ramirez L."/>
            <person name="Alfaro M."/>
            <person name="Sun H."/>
            <person name="Tritt A."/>
            <person name="Yoshinaga Y."/>
            <person name="Zwiers L.-H."/>
            <person name="Turgeon B.G."/>
            <person name="Goodwin S.B."/>
            <person name="Spatafora J.W."/>
            <person name="Crous P.W."/>
            <person name="Grigoriev I.V."/>
        </authorList>
    </citation>
    <scope>NUCLEOTIDE SEQUENCE</scope>
    <source>
        <strain evidence="2">CBS 342.82</strain>
    </source>
</reference>
<dbReference type="AlphaFoldDB" id="A0A6J3M9K0"/>
<dbReference type="GeneID" id="54357278"/>
<sequence length="392" mass="43314">MRIERDDPDSVHQDPCQVCLCSQYLQDFAIRSRSKTCLVLKHVGSRAVVLFAPCHVFVSHAACDIGNHFLPAEVCSSQSFVLCHPILPSFIRSSNLLIILPTFLVIGPSRDTASPTAPREASPRARPISIPSGPSRACCSCPSWEGLALHAAVLGRDWTEQVGLRHGAVRVGAHDRRCGILGRGGRRRAFGEVDDRCRNHRFDGLSARADGEMDARIPAQSGRRVESGEVDGRHGCYARRLDGEVERLSGRNGRIRGSTCFGAGSRQGRAGVFLAVVCFAYDDAHRFPFVVGSHHLRRLRRIRHGGGDWFSQTRCAHYVSDILRRHVSAASMAGHLDIGSSSFSDPCADDVVGCRHRWVCSGVSQSRVMSEWRRGRSAASRMSMFQRRAEFW</sequence>
<keyword evidence="1" id="KW-1185">Reference proteome</keyword>
<organism evidence="2">
    <name type="scientific">Dissoconium aciculare CBS 342.82</name>
    <dbReference type="NCBI Taxonomy" id="1314786"/>
    <lineage>
        <taxon>Eukaryota</taxon>
        <taxon>Fungi</taxon>
        <taxon>Dikarya</taxon>
        <taxon>Ascomycota</taxon>
        <taxon>Pezizomycotina</taxon>
        <taxon>Dothideomycetes</taxon>
        <taxon>Dothideomycetidae</taxon>
        <taxon>Mycosphaerellales</taxon>
        <taxon>Dissoconiaceae</taxon>
        <taxon>Dissoconium</taxon>
    </lineage>
</organism>
<dbReference type="RefSeq" id="XP_033461559.1">
    <property type="nucleotide sequence ID" value="XM_033599479.1"/>
</dbReference>
<reference evidence="2" key="2">
    <citation type="submission" date="2020-04" db="EMBL/GenBank/DDBJ databases">
        <authorList>
            <consortium name="NCBI Genome Project"/>
        </authorList>
    </citation>
    <scope>NUCLEOTIDE SEQUENCE</scope>
    <source>
        <strain evidence="2">CBS 342.82</strain>
    </source>
</reference>
<evidence type="ECO:0000313" key="1">
    <source>
        <dbReference type="Proteomes" id="UP000504637"/>
    </source>
</evidence>
<proteinExistence type="predicted"/>